<dbReference type="Gene3D" id="1.10.287.1770">
    <property type="match status" value="1"/>
</dbReference>
<accession>A0A8T5V4S0</accession>
<dbReference type="EMBL" id="JAIOUQ010000016">
    <property type="protein sequence ID" value="MBZ2166891.1"/>
    <property type="molecule type" value="Genomic_DNA"/>
</dbReference>
<dbReference type="PANTHER" id="PTHR43185:SF1">
    <property type="entry name" value="FE(2+) TRANSPORTER FEOB"/>
    <property type="match status" value="1"/>
</dbReference>
<evidence type="ECO:0000256" key="10">
    <source>
        <dbReference type="ARBA" id="ARBA00023065"/>
    </source>
</evidence>
<dbReference type="FunFam" id="3.40.50.300:FF:000426">
    <property type="entry name" value="Ferrous iron transport protein B"/>
    <property type="match status" value="1"/>
</dbReference>
<dbReference type="RefSeq" id="WP_223792436.1">
    <property type="nucleotide sequence ID" value="NZ_JAIOUQ010000016.1"/>
</dbReference>
<dbReference type="GO" id="GO:0005886">
    <property type="term" value="C:plasma membrane"/>
    <property type="evidence" value="ECO:0007669"/>
    <property type="project" value="UniProtKB-SubCell"/>
</dbReference>
<dbReference type="InterPro" id="IPR011640">
    <property type="entry name" value="Fe2_transport_prot_B_C"/>
</dbReference>
<dbReference type="GO" id="GO:0015093">
    <property type="term" value="F:ferrous iron transmembrane transporter activity"/>
    <property type="evidence" value="ECO:0007669"/>
    <property type="project" value="UniProtKB-UniRule"/>
</dbReference>
<evidence type="ECO:0000256" key="6">
    <source>
        <dbReference type="ARBA" id="ARBA00022692"/>
    </source>
</evidence>
<dbReference type="Pfam" id="PF07664">
    <property type="entry name" value="FeoB_C"/>
    <property type="match status" value="1"/>
</dbReference>
<dbReference type="NCBIfam" id="TIGR00231">
    <property type="entry name" value="small_GTP"/>
    <property type="match status" value="1"/>
</dbReference>
<feature type="binding site" evidence="16">
    <location>
        <position position="54"/>
    </location>
    <ligand>
        <name>Mg(2+)</name>
        <dbReference type="ChEBI" id="CHEBI:18420"/>
        <label>2</label>
    </ligand>
</feature>
<dbReference type="GO" id="GO:0046872">
    <property type="term" value="F:metal ion binding"/>
    <property type="evidence" value="ECO:0007669"/>
    <property type="project" value="UniProtKB-KW"/>
</dbReference>
<dbReference type="Pfam" id="PF02421">
    <property type="entry name" value="FeoB_N"/>
    <property type="match status" value="1"/>
</dbReference>
<feature type="binding site" evidence="15">
    <location>
        <begin position="64"/>
        <end position="68"/>
    </location>
    <ligand>
        <name>GTP</name>
        <dbReference type="ChEBI" id="CHEBI:37565"/>
        <label>1</label>
    </ligand>
</feature>
<evidence type="ECO:0000256" key="8">
    <source>
        <dbReference type="ARBA" id="ARBA00022989"/>
    </source>
</evidence>
<evidence type="ECO:0000256" key="7">
    <source>
        <dbReference type="ARBA" id="ARBA00022741"/>
    </source>
</evidence>
<reference evidence="21" key="1">
    <citation type="journal article" date="2022" name="Microbiol. Resour. Announc.">
        <title>Draft Genome Sequence of a Methanogenic Archaeon from West Spitsbergen Permafrost.</title>
        <authorList>
            <person name="Trubitsyn V."/>
            <person name="Rivkina E."/>
            <person name="Shcherbakova V."/>
        </authorList>
    </citation>
    <scope>NUCLEOTIDE SEQUENCE [LARGE SCALE GENOMIC DNA]</scope>
    <source>
        <strain evidence="21">VT</strain>
    </source>
</reference>
<comment type="caution">
    <text evidence="20">The sequence shown here is derived from an EMBL/GenBank/DDBJ whole genome shotgun (WGS) entry which is preliminary data.</text>
</comment>
<feature type="binding site" evidence="15">
    <location>
        <begin position="85"/>
        <end position="88"/>
    </location>
    <ligand>
        <name>GTP</name>
        <dbReference type="ChEBI" id="CHEBI:37565"/>
        <label>1</label>
    </ligand>
</feature>
<keyword evidence="10" id="KW-0406">Ion transport</keyword>
<keyword evidence="3" id="KW-1003">Cell membrane</keyword>
<feature type="transmembrane region" description="Helical" evidence="18">
    <location>
        <begin position="593"/>
        <end position="610"/>
    </location>
</feature>
<feature type="binding site" evidence="15">
    <location>
        <begin position="39"/>
        <end position="46"/>
    </location>
    <ligand>
        <name>GTP</name>
        <dbReference type="ChEBI" id="CHEBI:37565"/>
        <label>1</label>
    </ligand>
</feature>
<feature type="transmembrane region" description="Helical" evidence="18">
    <location>
        <begin position="616"/>
        <end position="636"/>
    </location>
</feature>
<keyword evidence="2" id="KW-0813">Transport</keyword>
<feature type="binding site" evidence="16">
    <location>
        <position position="50"/>
    </location>
    <ligand>
        <name>Mg(2+)</name>
        <dbReference type="ChEBI" id="CHEBI:18420"/>
        <label>2</label>
    </ligand>
</feature>
<dbReference type="InterPro" id="IPR011642">
    <property type="entry name" value="Gate_dom"/>
</dbReference>
<keyword evidence="8 18" id="KW-1133">Transmembrane helix</keyword>
<evidence type="ECO:0000256" key="16">
    <source>
        <dbReference type="PIRSR" id="PIRSR603373-2"/>
    </source>
</evidence>
<evidence type="ECO:0000256" key="3">
    <source>
        <dbReference type="ARBA" id="ARBA00022475"/>
    </source>
</evidence>
<name>A0A8T5V4S0_9EURY</name>
<keyword evidence="16" id="KW-0460">Magnesium</keyword>
<dbReference type="CDD" id="cd01879">
    <property type="entry name" value="FeoB"/>
    <property type="match status" value="1"/>
</dbReference>
<feature type="transmembrane region" description="Helical" evidence="18">
    <location>
        <begin position="565"/>
        <end position="586"/>
    </location>
</feature>
<keyword evidence="7 15" id="KW-0547">Nucleotide-binding</keyword>
<keyword evidence="11 15" id="KW-0342">GTP-binding</keyword>
<dbReference type="Pfam" id="PF17910">
    <property type="entry name" value="FeoB_Cyto"/>
    <property type="match status" value="1"/>
</dbReference>
<feature type="region of interest" description="Disordered" evidence="17">
    <location>
        <begin position="1"/>
        <end position="30"/>
    </location>
</feature>
<proteinExistence type="predicted"/>
<dbReference type="AlphaFoldDB" id="A0A8T5V4S0"/>
<dbReference type="Gene3D" id="3.40.50.300">
    <property type="entry name" value="P-loop containing nucleotide triphosphate hydrolases"/>
    <property type="match status" value="1"/>
</dbReference>
<feature type="transmembrane region" description="Helical" evidence="18">
    <location>
        <begin position="449"/>
        <end position="471"/>
    </location>
</feature>
<dbReference type="InterPro" id="IPR027417">
    <property type="entry name" value="P-loop_NTPase"/>
</dbReference>
<evidence type="ECO:0000256" key="15">
    <source>
        <dbReference type="PIRSR" id="PIRSR603373-1"/>
    </source>
</evidence>
<evidence type="ECO:0000256" key="13">
    <source>
        <dbReference type="ARBA" id="ARBA00031200"/>
    </source>
</evidence>
<evidence type="ECO:0000256" key="1">
    <source>
        <dbReference type="ARBA" id="ARBA00004429"/>
    </source>
</evidence>
<dbReference type="InterPro" id="IPR005225">
    <property type="entry name" value="Small_GTP-bd"/>
</dbReference>
<dbReference type="NCBIfam" id="TIGR00437">
    <property type="entry name" value="feoB"/>
    <property type="match status" value="1"/>
</dbReference>
<protein>
    <recommendedName>
        <fullName evidence="13 14">Ferrous iron transport protein B</fullName>
    </recommendedName>
</protein>
<dbReference type="InterPro" id="IPR003373">
    <property type="entry name" value="Fe2_transport_prot-B"/>
</dbReference>
<keyword evidence="12 18" id="KW-0472">Membrane</keyword>
<keyword evidence="4" id="KW-0410">Iron transport</keyword>
<keyword evidence="6 18" id="KW-0812">Transmembrane</keyword>
<evidence type="ECO:0000256" key="4">
    <source>
        <dbReference type="ARBA" id="ARBA00022496"/>
    </source>
</evidence>
<feature type="transmembrane region" description="Helical" evidence="18">
    <location>
        <begin position="648"/>
        <end position="669"/>
    </location>
</feature>
<dbReference type="PANTHER" id="PTHR43185">
    <property type="entry name" value="FERROUS IRON TRANSPORT PROTEIN B"/>
    <property type="match status" value="1"/>
</dbReference>
<keyword evidence="21" id="KW-1185">Reference proteome</keyword>
<evidence type="ECO:0000259" key="19">
    <source>
        <dbReference type="PROSITE" id="PS51711"/>
    </source>
</evidence>
<evidence type="ECO:0000256" key="11">
    <source>
        <dbReference type="ARBA" id="ARBA00023134"/>
    </source>
</evidence>
<keyword evidence="9" id="KW-0408">Iron</keyword>
<dbReference type="PROSITE" id="PS51711">
    <property type="entry name" value="G_FEOB"/>
    <property type="match status" value="1"/>
</dbReference>
<feature type="binding site" evidence="16">
    <location>
        <position position="53"/>
    </location>
    <ligand>
        <name>Mg(2+)</name>
        <dbReference type="ChEBI" id="CHEBI:18420"/>
        <label>2</label>
    </ligand>
</feature>
<feature type="transmembrane region" description="Helical" evidence="18">
    <location>
        <begin position="316"/>
        <end position="335"/>
    </location>
</feature>
<feature type="compositionally biased region" description="Basic and acidic residues" evidence="17">
    <location>
        <begin position="17"/>
        <end position="30"/>
    </location>
</feature>
<comment type="subcellular location">
    <subcellularLocation>
        <location evidence="1">Cell inner membrane</location>
        <topology evidence="1">Multi-pass membrane protein</topology>
    </subcellularLocation>
</comment>
<sequence>MSNATTNKSKKLTNPTETEKSNGSDEKSQENDITIALAGNSNVGKSVLFNELTGSNQIIGNWPGKTVERAEGKLLFEGKEITVIDLPGIYSFSTYSMEEIVSREYIAFEQPDVVINVVDASVLERNLFFTIQLKEMKVPMVVCVNQIDLAKQKGIVIDTERLSAALGVPVVATVAIRGEGLHELMEVATEVALNKSKNKITTLKYGAEVEDRIQRITQLIESKNLNLGYPSRWVAIKLLENDPEIRKLIESKSMQIVNSAYDMAREIESIHNEPSFAVIASERYFIANQFANGAQLQSDIKITFAERLDKLVTHRIFGYVISALVVGGLLLWTFIVGDFFSSLLTQAFGFFKPVDPQVSGPIVGILWNGAFGGIVAGVTLVLPFVIPFYLMLSLIENSGILTRVAFMMDSAMHKIGLHGKALIPMILGYGCNVPAIESTRILETRRERLLAAFAITFAPCAARTIVILGLVAVFVSVWWAIALYVIDIAVMFLLGRIALKIVPGETSGLIMEMHTFKVPSISVAAKQTWSRTKSLIYVVFPVYIIGSALIQGLFAYGFLTPVANFLAPITVVWLGLPVIAGVVLIFGAVRKEFTLLMLVALFGTNLAAVLTPIQFIILALVSMLFIPCLATLTILLREFGWKATSSIALANIVTALIVGGIAYRIIGIFM</sequence>
<gene>
    <name evidence="20" type="primary">feoB</name>
    <name evidence="20" type="ORF">K8N75_12680</name>
</gene>
<evidence type="ECO:0000313" key="21">
    <source>
        <dbReference type="Proteomes" id="UP000825933"/>
    </source>
</evidence>
<organism evidence="20 21">
    <name type="scientific">Methanobacterium spitsbergense</name>
    <dbReference type="NCBI Taxonomy" id="2874285"/>
    <lineage>
        <taxon>Archaea</taxon>
        <taxon>Methanobacteriati</taxon>
        <taxon>Methanobacteriota</taxon>
        <taxon>Methanomada group</taxon>
        <taxon>Methanobacteria</taxon>
        <taxon>Methanobacteriales</taxon>
        <taxon>Methanobacteriaceae</taxon>
        <taxon>Methanobacterium</taxon>
    </lineage>
</organism>
<evidence type="ECO:0000256" key="17">
    <source>
        <dbReference type="SAM" id="MobiDB-lite"/>
    </source>
</evidence>
<evidence type="ECO:0000256" key="2">
    <source>
        <dbReference type="ARBA" id="ARBA00022448"/>
    </source>
</evidence>
<dbReference type="InterPro" id="IPR030389">
    <property type="entry name" value="G_FEOB_dom"/>
</dbReference>
<dbReference type="Proteomes" id="UP000825933">
    <property type="component" value="Unassembled WGS sequence"/>
</dbReference>
<dbReference type="Pfam" id="PF07670">
    <property type="entry name" value="Gate"/>
    <property type="match status" value="2"/>
</dbReference>
<keyword evidence="5" id="KW-0997">Cell inner membrane</keyword>
<dbReference type="SUPFAM" id="SSF52540">
    <property type="entry name" value="P-loop containing nucleoside triphosphate hydrolases"/>
    <property type="match status" value="1"/>
</dbReference>
<evidence type="ECO:0000256" key="9">
    <source>
        <dbReference type="ARBA" id="ARBA00023004"/>
    </source>
</evidence>
<feature type="binding site" evidence="15">
    <location>
        <begin position="145"/>
        <end position="148"/>
    </location>
    <ligand>
        <name>GTP</name>
        <dbReference type="ChEBI" id="CHEBI:37565"/>
        <label>1</label>
    </ligand>
</feature>
<evidence type="ECO:0000256" key="5">
    <source>
        <dbReference type="ARBA" id="ARBA00022519"/>
    </source>
</evidence>
<evidence type="ECO:0000256" key="12">
    <source>
        <dbReference type="ARBA" id="ARBA00023136"/>
    </source>
</evidence>
<evidence type="ECO:0000256" key="18">
    <source>
        <dbReference type="SAM" id="Phobius"/>
    </source>
</evidence>
<keyword evidence="16" id="KW-0479">Metal-binding</keyword>
<feature type="domain" description="FeoB-type G" evidence="19">
    <location>
        <begin position="32"/>
        <end position="194"/>
    </location>
</feature>
<feature type="compositionally biased region" description="Polar residues" evidence="17">
    <location>
        <begin position="1"/>
        <end position="16"/>
    </location>
</feature>
<dbReference type="InterPro" id="IPR050860">
    <property type="entry name" value="FeoB_GTPase"/>
</dbReference>
<evidence type="ECO:0000313" key="20">
    <source>
        <dbReference type="EMBL" id="MBZ2166891.1"/>
    </source>
</evidence>
<feature type="transmembrane region" description="Helical" evidence="18">
    <location>
        <begin position="535"/>
        <end position="559"/>
    </location>
</feature>
<evidence type="ECO:0000256" key="14">
    <source>
        <dbReference type="NCBIfam" id="TIGR00437"/>
    </source>
</evidence>
<feature type="transmembrane region" description="Helical" evidence="18">
    <location>
        <begin position="365"/>
        <end position="390"/>
    </location>
</feature>
<feature type="transmembrane region" description="Helical" evidence="18">
    <location>
        <begin position="477"/>
        <end position="499"/>
    </location>
</feature>
<dbReference type="InterPro" id="IPR041069">
    <property type="entry name" value="FeoB_Cyto"/>
</dbReference>
<dbReference type="GO" id="GO:0005525">
    <property type="term" value="F:GTP binding"/>
    <property type="evidence" value="ECO:0007669"/>
    <property type="project" value="UniProtKB-KW"/>
</dbReference>